<comment type="cofactor">
    <cofactor evidence="2">
        <name>Zn(2+)</name>
        <dbReference type="ChEBI" id="CHEBI:29105"/>
    </cofactor>
    <text evidence="2">Binds 1 zinc ion per subunit.</text>
</comment>
<gene>
    <name evidence="3" type="primary">cynT_2</name>
    <name evidence="3" type="ORF">LMG6000_01059</name>
</gene>
<organism evidence="3 4">
    <name type="scientific">Achromobacter insolitus</name>
    <dbReference type="NCBI Taxonomy" id="217204"/>
    <lineage>
        <taxon>Bacteria</taxon>
        <taxon>Pseudomonadati</taxon>
        <taxon>Pseudomonadota</taxon>
        <taxon>Betaproteobacteria</taxon>
        <taxon>Burkholderiales</taxon>
        <taxon>Alcaligenaceae</taxon>
        <taxon>Achromobacter</taxon>
    </lineage>
</organism>
<feature type="binding site" evidence="2">
    <location>
        <position position="16"/>
    </location>
    <ligand>
        <name>Zn(2+)</name>
        <dbReference type="ChEBI" id="CHEBI:29105"/>
    </ligand>
</feature>
<keyword evidence="2" id="KW-0862">Zinc</keyword>
<evidence type="ECO:0000313" key="3">
    <source>
        <dbReference type="EMBL" id="CAB3930006.1"/>
    </source>
</evidence>
<dbReference type="Pfam" id="PF00484">
    <property type="entry name" value="Pro_CA"/>
    <property type="match status" value="1"/>
</dbReference>
<feature type="binding site" evidence="2">
    <location>
        <position position="70"/>
    </location>
    <ligand>
        <name>Zn(2+)</name>
        <dbReference type="ChEBI" id="CHEBI:29105"/>
    </ligand>
</feature>
<comment type="similarity">
    <text evidence="1">Belongs to the beta-class carbonic anhydrase family.</text>
</comment>
<name>A0A6S7F455_9BURK</name>
<protein>
    <submittedName>
        <fullName evidence="3">Carbonic anhydrase</fullName>
        <ecNumber evidence="3">4.2.1.1</ecNumber>
    </submittedName>
</protein>
<dbReference type="PANTHER" id="PTHR11002:SF79">
    <property type="entry name" value="CARBONIC ANHYDRASE 2"/>
    <property type="match status" value="1"/>
</dbReference>
<feature type="binding site" evidence="2">
    <location>
        <position position="67"/>
    </location>
    <ligand>
        <name>Zn(2+)</name>
        <dbReference type="ChEBI" id="CHEBI:29105"/>
    </ligand>
</feature>
<dbReference type="Gene3D" id="3.40.1050.10">
    <property type="entry name" value="Carbonic anhydrase"/>
    <property type="match status" value="1"/>
</dbReference>
<sequence length="161" mass="17129">MRSFPRRPSFRRARSDSRVAPELAFDQGPGDLFIVRVAGNFVNEDGLASLEYGTLVLRAPLILVLGHDNCGAVDATVKALKDKTEYPGHLPALVNAIKPAVELASKSGAKDLMAAAVQANVRLAVERLKAAQPLLQEMVQQKKLGVVGGVYSLATGKVALV</sequence>
<accession>A0A6S7F455</accession>
<dbReference type="GO" id="GO:0008270">
    <property type="term" value="F:zinc ion binding"/>
    <property type="evidence" value="ECO:0007669"/>
    <property type="project" value="InterPro"/>
</dbReference>
<evidence type="ECO:0000313" key="4">
    <source>
        <dbReference type="Proteomes" id="UP000494183"/>
    </source>
</evidence>
<dbReference type="SMART" id="SM00947">
    <property type="entry name" value="Pro_CA"/>
    <property type="match status" value="1"/>
</dbReference>
<dbReference type="EC" id="4.2.1.1" evidence="3"/>
<evidence type="ECO:0000256" key="1">
    <source>
        <dbReference type="ARBA" id="ARBA00006217"/>
    </source>
</evidence>
<proteinExistence type="inferred from homology"/>
<dbReference type="GO" id="GO:0004089">
    <property type="term" value="F:carbonate dehydratase activity"/>
    <property type="evidence" value="ECO:0007669"/>
    <property type="project" value="UniProtKB-EC"/>
</dbReference>
<dbReference type="SUPFAM" id="SSF53056">
    <property type="entry name" value="beta-carbonic anhydrase, cab"/>
    <property type="match status" value="1"/>
</dbReference>
<dbReference type="Proteomes" id="UP000494183">
    <property type="component" value="Unassembled WGS sequence"/>
</dbReference>
<keyword evidence="2" id="KW-0479">Metal-binding</keyword>
<evidence type="ECO:0000256" key="2">
    <source>
        <dbReference type="PIRSR" id="PIRSR601765-1"/>
    </source>
</evidence>
<dbReference type="InterPro" id="IPR001765">
    <property type="entry name" value="Carbonic_anhydrase"/>
</dbReference>
<dbReference type="EMBL" id="CADILH010000001">
    <property type="protein sequence ID" value="CAB3930006.1"/>
    <property type="molecule type" value="Genomic_DNA"/>
</dbReference>
<dbReference type="AlphaFoldDB" id="A0A6S7F455"/>
<dbReference type="PANTHER" id="PTHR11002">
    <property type="entry name" value="CARBONIC ANHYDRASE"/>
    <property type="match status" value="1"/>
</dbReference>
<keyword evidence="4" id="KW-1185">Reference proteome</keyword>
<reference evidence="3 4" key="1">
    <citation type="submission" date="2020-04" db="EMBL/GenBank/DDBJ databases">
        <authorList>
            <person name="De Canck E."/>
        </authorList>
    </citation>
    <scope>NUCLEOTIDE SEQUENCE [LARGE SCALE GENOMIC DNA]</scope>
    <source>
        <strain evidence="3 4">LMG 6000</strain>
    </source>
</reference>
<keyword evidence="3" id="KW-0456">Lyase</keyword>
<dbReference type="InterPro" id="IPR036874">
    <property type="entry name" value="Carbonic_anhydrase_sf"/>
</dbReference>